<dbReference type="AlphaFoldDB" id="A0A366XQF1"/>
<name>A0A366XQF1_9BACI</name>
<proteinExistence type="predicted"/>
<feature type="domain" description="Flavodoxin-like" evidence="1">
    <location>
        <begin position="6"/>
        <end position="143"/>
    </location>
</feature>
<dbReference type="EMBL" id="QOCW01000024">
    <property type="protein sequence ID" value="RBW68147.1"/>
    <property type="molecule type" value="Genomic_DNA"/>
</dbReference>
<dbReference type="GO" id="GO:0016651">
    <property type="term" value="F:oxidoreductase activity, acting on NAD(P)H"/>
    <property type="evidence" value="ECO:0007669"/>
    <property type="project" value="UniProtKB-ARBA"/>
</dbReference>
<dbReference type="RefSeq" id="WP_113807481.1">
    <property type="nucleotide sequence ID" value="NZ_QOCW01000024.1"/>
</dbReference>
<dbReference type="PROSITE" id="PS50902">
    <property type="entry name" value="FLAVODOXIN_LIKE"/>
    <property type="match status" value="1"/>
</dbReference>
<protein>
    <recommendedName>
        <fullName evidence="1">Flavodoxin-like domain-containing protein</fullName>
    </recommendedName>
</protein>
<dbReference type="InterPro" id="IPR005025">
    <property type="entry name" value="FMN_Rdtase-like_dom"/>
</dbReference>
<dbReference type="SUPFAM" id="SSF52218">
    <property type="entry name" value="Flavoproteins"/>
    <property type="match status" value="1"/>
</dbReference>
<dbReference type="InterPro" id="IPR029039">
    <property type="entry name" value="Flavoprotein-like_sf"/>
</dbReference>
<organism evidence="2 3">
    <name type="scientific">Bacillus taeanensis</name>
    <dbReference type="NCBI Taxonomy" id="273032"/>
    <lineage>
        <taxon>Bacteria</taxon>
        <taxon>Bacillati</taxon>
        <taxon>Bacillota</taxon>
        <taxon>Bacilli</taxon>
        <taxon>Bacillales</taxon>
        <taxon>Bacillaceae</taxon>
        <taxon>Bacillus</taxon>
    </lineage>
</organism>
<evidence type="ECO:0000313" key="2">
    <source>
        <dbReference type="EMBL" id="RBW68147.1"/>
    </source>
</evidence>
<dbReference type="OrthoDB" id="9801479at2"/>
<keyword evidence="3" id="KW-1185">Reference proteome</keyword>
<evidence type="ECO:0000259" key="1">
    <source>
        <dbReference type="PROSITE" id="PS50902"/>
    </source>
</evidence>
<dbReference type="Pfam" id="PF03358">
    <property type="entry name" value="FMN_red"/>
    <property type="match status" value="1"/>
</dbReference>
<dbReference type="Gene3D" id="3.40.50.360">
    <property type="match status" value="1"/>
</dbReference>
<sequence>MSIKTIYVLYEDDSAYTKAISEYIAEGANSVDDVTVVYKPVDEVTIEELKEADGVLLGTCCDGSRPSGKMADFLSEFQDGSYPLRGKVGGVFAVSTSNLNDLKHLFQSLQNFMIHQGMTIVPNAAPMDEKWEEAGFSYGAAVVVNEESTRNLSNAECDLAYLHGRRVAETAKTV</sequence>
<dbReference type="GO" id="GO:0010181">
    <property type="term" value="F:FMN binding"/>
    <property type="evidence" value="ECO:0007669"/>
    <property type="project" value="InterPro"/>
</dbReference>
<reference evidence="2 3" key="1">
    <citation type="submission" date="2018-07" db="EMBL/GenBank/DDBJ databases">
        <title>Lottiidibacillus patelloidae gen. nov., sp. nov., isolated from the intestinal tract of a marine limpet and the reclassification of B. taeanensis BH030017T, B. algicola KMM 3737T and B. hwajinpoensis SW-72T as genus Lottiidibacillus.</title>
        <authorList>
            <person name="Liu R."/>
            <person name="Huang Z."/>
        </authorList>
    </citation>
    <scope>NUCLEOTIDE SEQUENCE [LARGE SCALE GENOMIC DNA]</scope>
    <source>
        <strain evidence="2 3">BH030017</strain>
    </source>
</reference>
<dbReference type="InterPro" id="IPR008254">
    <property type="entry name" value="Flavodoxin/NO_synth"/>
</dbReference>
<dbReference type="Proteomes" id="UP000253314">
    <property type="component" value="Unassembled WGS sequence"/>
</dbReference>
<accession>A0A366XQF1</accession>
<comment type="caution">
    <text evidence="2">The sequence shown here is derived from an EMBL/GenBank/DDBJ whole genome shotgun (WGS) entry which is preliminary data.</text>
</comment>
<gene>
    <name evidence="2" type="ORF">DS031_18185</name>
</gene>
<evidence type="ECO:0000313" key="3">
    <source>
        <dbReference type="Proteomes" id="UP000253314"/>
    </source>
</evidence>